<feature type="domain" description="Type I restriction modification DNA specificity" evidence="5">
    <location>
        <begin position="16"/>
        <end position="193"/>
    </location>
</feature>
<protein>
    <submittedName>
        <fullName evidence="6">Type I restriction modification DNA specificity domain protein</fullName>
    </submittedName>
</protein>
<dbReference type="RefSeq" id="WP_087148066.1">
    <property type="nucleotide sequence ID" value="NZ_FUKJ01000402.1"/>
</dbReference>
<dbReference type="EMBL" id="FUKJ01000402">
    <property type="protein sequence ID" value="SJM95118.1"/>
    <property type="molecule type" value="Genomic_DNA"/>
</dbReference>
<evidence type="ECO:0000256" key="4">
    <source>
        <dbReference type="SAM" id="Coils"/>
    </source>
</evidence>
<evidence type="ECO:0000256" key="3">
    <source>
        <dbReference type="ARBA" id="ARBA00023125"/>
    </source>
</evidence>
<keyword evidence="3" id="KW-0238">DNA-binding</keyword>
<dbReference type="SUPFAM" id="SSF116734">
    <property type="entry name" value="DNA methylase specificity domain"/>
    <property type="match status" value="2"/>
</dbReference>
<gene>
    <name evidence="6" type="ORF">CRENPOLYSF2_4600004</name>
</gene>
<dbReference type="Gene3D" id="1.10.287.1120">
    <property type="entry name" value="Bipartite methylase S protein"/>
    <property type="match status" value="1"/>
</dbReference>
<organism evidence="6 7">
    <name type="scientific">Crenothrix polyspora</name>
    <dbReference type="NCBI Taxonomy" id="360316"/>
    <lineage>
        <taxon>Bacteria</taxon>
        <taxon>Pseudomonadati</taxon>
        <taxon>Pseudomonadota</taxon>
        <taxon>Gammaproteobacteria</taxon>
        <taxon>Methylococcales</taxon>
        <taxon>Crenotrichaceae</taxon>
        <taxon>Crenothrix</taxon>
    </lineage>
</organism>
<dbReference type="InterPro" id="IPR044946">
    <property type="entry name" value="Restrct_endonuc_typeI_TRD_sf"/>
</dbReference>
<name>A0A1R4HFV2_9GAMM</name>
<accession>A0A1R4HFV2</accession>
<proteinExistence type="inferred from homology"/>
<dbReference type="OrthoDB" id="9798929at2"/>
<keyword evidence="7" id="KW-1185">Reference proteome</keyword>
<keyword evidence="2" id="KW-0680">Restriction system</keyword>
<dbReference type="GO" id="GO:0003677">
    <property type="term" value="F:DNA binding"/>
    <property type="evidence" value="ECO:0007669"/>
    <property type="project" value="UniProtKB-KW"/>
</dbReference>
<sequence length="426" mass="47384">MLPKGFQQIHGLSICPIEWSVVQADEICSKITKGTTPSKSEIVENSNIPFLRVNNLTFQGKLNGNNELIFVTEFAHRGVLARSIAYPNDILMNIVGPPLGKVVLLPDTYLEYNLNQAIIIYRINPRDVDVIYFLGYLKSHYAQLWLSSRSKKTSGQQNLTIELCKELPVPLPSLPEQQKIAQILSTWDKAIEKLEALITAKQKRKKALMQQLLTGKVRFAGFDGEWRKTKIGDFSKLTAGGTPSTKIANYWGGEIPWMNSGDVHQRNIFFVAGRITKEGLNSSSTKLIPINSVLVALAGQGKTRGTVAINKIKLATNQSIAAIIPDNNLLNFHFLFYNLESRYEELRSLSFGDGGRGGLNLSILKDIQIDLPSKLEQQKIATVLSAADKEITNHQNQLAALKHQKQGLMQQLLTGKKRVKVNQVAA</sequence>
<dbReference type="CDD" id="cd17246">
    <property type="entry name" value="RMtype1_S_SonII-TRD2-CR2_like"/>
    <property type="match status" value="1"/>
</dbReference>
<dbReference type="Pfam" id="PF01420">
    <property type="entry name" value="Methylase_S"/>
    <property type="match status" value="2"/>
</dbReference>
<dbReference type="GO" id="GO:0009307">
    <property type="term" value="P:DNA restriction-modification system"/>
    <property type="evidence" value="ECO:0007669"/>
    <property type="project" value="UniProtKB-KW"/>
</dbReference>
<dbReference type="PANTHER" id="PTHR30408">
    <property type="entry name" value="TYPE-1 RESTRICTION ENZYME ECOKI SPECIFICITY PROTEIN"/>
    <property type="match status" value="1"/>
</dbReference>
<dbReference type="AlphaFoldDB" id="A0A1R4HFV2"/>
<evidence type="ECO:0000256" key="2">
    <source>
        <dbReference type="ARBA" id="ARBA00022747"/>
    </source>
</evidence>
<reference evidence="7" key="1">
    <citation type="submission" date="2017-02" db="EMBL/GenBank/DDBJ databases">
        <authorList>
            <person name="Daims H."/>
        </authorList>
    </citation>
    <scope>NUCLEOTIDE SEQUENCE [LARGE SCALE GENOMIC DNA]</scope>
</reference>
<dbReference type="CDD" id="cd17294">
    <property type="entry name" value="RMtype1_S_MmaC7ORF19P_TRD1-CR1_like"/>
    <property type="match status" value="1"/>
</dbReference>
<feature type="domain" description="Type I restriction modification DNA specificity" evidence="5">
    <location>
        <begin position="225"/>
        <end position="401"/>
    </location>
</feature>
<evidence type="ECO:0000259" key="5">
    <source>
        <dbReference type="Pfam" id="PF01420"/>
    </source>
</evidence>
<dbReference type="InterPro" id="IPR052021">
    <property type="entry name" value="Type-I_RS_S_subunit"/>
</dbReference>
<evidence type="ECO:0000313" key="7">
    <source>
        <dbReference type="Proteomes" id="UP000195442"/>
    </source>
</evidence>
<feature type="coiled-coil region" evidence="4">
    <location>
        <begin position="384"/>
        <end position="411"/>
    </location>
</feature>
<dbReference type="PANTHER" id="PTHR30408:SF12">
    <property type="entry name" value="TYPE I RESTRICTION ENZYME MJAVIII SPECIFICITY SUBUNIT"/>
    <property type="match status" value="1"/>
</dbReference>
<evidence type="ECO:0000313" key="6">
    <source>
        <dbReference type="EMBL" id="SJM95118.1"/>
    </source>
</evidence>
<dbReference type="Proteomes" id="UP000195442">
    <property type="component" value="Unassembled WGS sequence"/>
</dbReference>
<keyword evidence="4" id="KW-0175">Coiled coil</keyword>
<comment type="similarity">
    <text evidence="1">Belongs to the type-I restriction system S methylase family.</text>
</comment>
<dbReference type="Gene3D" id="3.90.220.20">
    <property type="entry name" value="DNA methylase specificity domains"/>
    <property type="match status" value="2"/>
</dbReference>
<dbReference type="InterPro" id="IPR000055">
    <property type="entry name" value="Restrct_endonuc_typeI_TRD"/>
</dbReference>
<evidence type="ECO:0000256" key="1">
    <source>
        <dbReference type="ARBA" id="ARBA00010923"/>
    </source>
</evidence>